<reference evidence="2" key="1">
    <citation type="submission" date="2023-06" db="EMBL/GenBank/DDBJ databases">
        <authorList>
            <person name="Noh H."/>
        </authorList>
    </citation>
    <scope>NUCLEOTIDE SEQUENCE</scope>
    <source>
        <strain evidence="2">DUCC20226</strain>
    </source>
</reference>
<protein>
    <submittedName>
        <fullName evidence="2">Uncharacterized protein</fullName>
    </submittedName>
</protein>
<feature type="compositionally biased region" description="Polar residues" evidence="1">
    <location>
        <begin position="1"/>
        <end position="14"/>
    </location>
</feature>
<keyword evidence="3" id="KW-1185">Reference proteome</keyword>
<feature type="region of interest" description="Disordered" evidence="1">
    <location>
        <begin position="1"/>
        <end position="38"/>
    </location>
</feature>
<sequence length="65" mass="6901">MTSKSTANSSTSRQALMPRSSESPEPIMNRVSKTLAAGQRKSRVLFNAAHPMSMSGSPILKPLAA</sequence>
<dbReference type="Proteomes" id="UP001265746">
    <property type="component" value="Unassembled WGS sequence"/>
</dbReference>
<evidence type="ECO:0000313" key="2">
    <source>
        <dbReference type="EMBL" id="KAK2604384.1"/>
    </source>
</evidence>
<gene>
    <name evidence="2" type="ORF">N8I77_007321</name>
</gene>
<dbReference type="EMBL" id="JAUJFL010000004">
    <property type="protein sequence ID" value="KAK2604384.1"/>
    <property type="molecule type" value="Genomic_DNA"/>
</dbReference>
<dbReference type="AlphaFoldDB" id="A0AAD9SCM1"/>
<organism evidence="2 3">
    <name type="scientific">Phomopsis amygdali</name>
    <name type="common">Fusicoccum amygdali</name>
    <dbReference type="NCBI Taxonomy" id="1214568"/>
    <lineage>
        <taxon>Eukaryota</taxon>
        <taxon>Fungi</taxon>
        <taxon>Dikarya</taxon>
        <taxon>Ascomycota</taxon>
        <taxon>Pezizomycotina</taxon>
        <taxon>Sordariomycetes</taxon>
        <taxon>Sordariomycetidae</taxon>
        <taxon>Diaporthales</taxon>
        <taxon>Diaporthaceae</taxon>
        <taxon>Diaporthe</taxon>
    </lineage>
</organism>
<accession>A0AAD9SCM1</accession>
<name>A0AAD9SCM1_PHOAM</name>
<proteinExistence type="predicted"/>
<evidence type="ECO:0000256" key="1">
    <source>
        <dbReference type="SAM" id="MobiDB-lite"/>
    </source>
</evidence>
<comment type="caution">
    <text evidence="2">The sequence shown here is derived from an EMBL/GenBank/DDBJ whole genome shotgun (WGS) entry which is preliminary data.</text>
</comment>
<evidence type="ECO:0000313" key="3">
    <source>
        <dbReference type="Proteomes" id="UP001265746"/>
    </source>
</evidence>